<proteinExistence type="predicted"/>
<protein>
    <submittedName>
        <fullName evidence="1">Uncharacterized protein</fullName>
    </submittedName>
</protein>
<sequence>MCRKRLAELILTDPFRAYHVAMKCGWKDEARNAAVQLARLWIEEEYHPSMENLDAGLYYPLLKFCHEYRKILFSVRSSNSIPIPIDNASGSASFSQILSEYDRMWRHVGHQYVPDAASVLSLPGMPVLWANPLRSYSNSANLMQQLLCYQSIAEQLNNLQISWDDGHVFQHTVSRIVRKKGKKGKR</sequence>
<reference evidence="1 2" key="1">
    <citation type="submission" date="2022-09" db="EMBL/GenBank/DDBJ databases">
        <authorList>
            <person name="Palmer J.M."/>
        </authorList>
    </citation>
    <scope>NUCLEOTIDE SEQUENCE [LARGE SCALE GENOMIC DNA]</scope>
    <source>
        <strain evidence="1 2">DSM 7382</strain>
    </source>
</reference>
<gene>
    <name evidence="1" type="ORF">QCA50_019510</name>
</gene>
<evidence type="ECO:0000313" key="1">
    <source>
        <dbReference type="EMBL" id="KAK7677504.1"/>
    </source>
</evidence>
<keyword evidence="2" id="KW-1185">Reference proteome</keyword>
<comment type="caution">
    <text evidence="1">The sequence shown here is derived from an EMBL/GenBank/DDBJ whole genome shotgun (WGS) entry which is preliminary data.</text>
</comment>
<dbReference type="Proteomes" id="UP001385951">
    <property type="component" value="Unassembled WGS sequence"/>
</dbReference>
<dbReference type="AlphaFoldDB" id="A0AAW0FDP1"/>
<dbReference type="EMBL" id="JASBNA010000087">
    <property type="protein sequence ID" value="KAK7677504.1"/>
    <property type="molecule type" value="Genomic_DNA"/>
</dbReference>
<accession>A0AAW0FDP1</accession>
<evidence type="ECO:0000313" key="2">
    <source>
        <dbReference type="Proteomes" id="UP001385951"/>
    </source>
</evidence>
<name>A0AAW0FDP1_9APHY</name>
<organism evidence="1 2">
    <name type="scientific">Cerrena zonata</name>
    <dbReference type="NCBI Taxonomy" id="2478898"/>
    <lineage>
        <taxon>Eukaryota</taxon>
        <taxon>Fungi</taxon>
        <taxon>Dikarya</taxon>
        <taxon>Basidiomycota</taxon>
        <taxon>Agaricomycotina</taxon>
        <taxon>Agaricomycetes</taxon>
        <taxon>Polyporales</taxon>
        <taxon>Cerrenaceae</taxon>
        <taxon>Cerrena</taxon>
    </lineage>
</organism>